<gene>
    <name evidence="1" type="ORF">SAMN05421766_105100</name>
</gene>
<name>A0ABY1L271_9FLAO</name>
<sequence length="161" mass="17733">MKPIVLLIFISLGLSCCSTDKEKELAAEDAASSLKDGARVIAVKTTGNENAYSFEVTIESADTGCDQYADWWEIVDLDGHLIYRRILTHSHVDEQPFSRTGTNIPLKKNTQVYVRAHMKATGYSTKGQKGSVESGFIPTILDTQFANDLEKVDPLPSGCEF</sequence>
<keyword evidence="2" id="KW-1185">Reference proteome</keyword>
<accession>A0ABY1L271</accession>
<dbReference type="Proteomes" id="UP000185728">
    <property type="component" value="Unassembled WGS sequence"/>
</dbReference>
<dbReference type="RefSeq" id="WP_076456383.1">
    <property type="nucleotide sequence ID" value="NZ_FTOB01000005.1"/>
</dbReference>
<comment type="caution">
    <text evidence="1">The sequence shown here is derived from an EMBL/GenBank/DDBJ whole genome shotgun (WGS) entry which is preliminary data.</text>
</comment>
<organism evidence="1 2">
    <name type="scientific">Zobellia uliginosa</name>
    <dbReference type="NCBI Taxonomy" id="143224"/>
    <lineage>
        <taxon>Bacteria</taxon>
        <taxon>Pseudomonadati</taxon>
        <taxon>Bacteroidota</taxon>
        <taxon>Flavobacteriia</taxon>
        <taxon>Flavobacteriales</taxon>
        <taxon>Flavobacteriaceae</taxon>
        <taxon>Zobellia</taxon>
    </lineage>
</organism>
<evidence type="ECO:0000313" key="2">
    <source>
        <dbReference type="Proteomes" id="UP000185728"/>
    </source>
</evidence>
<reference evidence="1 2" key="1">
    <citation type="submission" date="2017-01" db="EMBL/GenBank/DDBJ databases">
        <authorList>
            <person name="Varghese N."/>
            <person name="Submissions S."/>
        </authorList>
    </citation>
    <scope>NUCLEOTIDE SEQUENCE [LARGE SCALE GENOMIC DNA]</scope>
    <source>
        <strain evidence="1 2">DSM 2061</strain>
    </source>
</reference>
<evidence type="ECO:0008006" key="3">
    <source>
        <dbReference type="Google" id="ProtNLM"/>
    </source>
</evidence>
<dbReference type="EMBL" id="FTOB01000005">
    <property type="protein sequence ID" value="SIS94462.1"/>
    <property type="molecule type" value="Genomic_DNA"/>
</dbReference>
<proteinExistence type="predicted"/>
<dbReference type="PROSITE" id="PS51257">
    <property type="entry name" value="PROKAR_LIPOPROTEIN"/>
    <property type="match status" value="1"/>
</dbReference>
<evidence type="ECO:0000313" key="1">
    <source>
        <dbReference type="EMBL" id="SIS94462.1"/>
    </source>
</evidence>
<protein>
    <recommendedName>
        <fullName evidence="3">Lipoprotein</fullName>
    </recommendedName>
</protein>